<reference evidence="11 12" key="1">
    <citation type="journal article" date="2020" name="ISME J.">
        <title>Uncovering the hidden diversity of litter-decomposition mechanisms in mushroom-forming fungi.</title>
        <authorList>
            <person name="Floudas D."/>
            <person name="Bentzer J."/>
            <person name="Ahren D."/>
            <person name="Johansson T."/>
            <person name="Persson P."/>
            <person name="Tunlid A."/>
        </authorList>
    </citation>
    <scope>NUCLEOTIDE SEQUENCE [LARGE SCALE GENOMIC DNA]</scope>
    <source>
        <strain evidence="11 12">CBS 291.85</strain>
    </source>
</reference>
<keyword evidence="10" id="KW-1133">Transmembrane helix</keyword>
<keyword evidence="5 9" id="KW-0479">Metal-binding</keyword>
<dbReference type="AlphaFoldDB" id="A0A8H5GNA2"/>
<evidence type="ECO:0000256" key="8">
    <source>
        <dbReference type="ARBA" id="ARBA00023033"/>
    </source>
</evidence>
<gene>
    <name evidence="11" type="ORF">D9758_009822</name>
</gene>
<organism evidence="11 12">
    <name type="scientific">Tetrapyrgos nigripes</name>
    <dbReference type="NCBI Taxonomy" id="182062"/>
    <lineage>
        <taxon>Eukaryota</taxon>
        <taxon>Fungi</taxon>
        <taxon>Dikarya</taxon>
        <taxon>Basidiomycota</taxon>
        <taxon>Agaricomycotina</taxon>
        <taxon>Agaricomycetes</taxon>
        <taxon>Agaricomycetidae</taxon>
        <taxon>Agaricales</taxon>
        <taxon>Marasmiineae</taxon>
        <taxon>Marasmiaceae</taxon>
        <taxon>Tetrapyrgos</taxon>
    </lineage>
</organism>
<keyword evidence="10" id="KW-0472">Membrane</keyword>
<dbReference type="InterPro" id="IPR001128">
    <property type="entry name" value="Cyt_P450"/>
</dbReference>
<evidence type="ECO:0000313" key="12">
    <source>
        <dbReference type="Proteomes" id="UP000559256"/>
    </source>
</evidence>
<evidence type="ECO:0000256" key="5">
    <source>
        <dbReference type="ARBA" id="ARBA00022723"/>
    </source>
</evidence>
<sequence length="599" mass="67765">MKTVSELLESSSFTSATVLAVLAVVASTILRRARSSRLPYPPGPTGYWLVGLLNIPLKKNWQHYVELGKIYGDLIHYTRFGKHYLVVNSVEAANDILEKQARISSDRPHTPLDKLAAWGTVLYVSPKYHQIEIQQVQRFMTEITSANPGVLLDQIATAINPISPWADCYSLSQKIMFNTLYDLDLASSKEDMPRHAREVLDSNDLLFVPGWDAIKYIPFIHRFPSWFPGGHLKVLHKQIAQVLGELGAAPFNATLGLMKSNEKHSSIVGDLVISAREREDYAEELVRIQNMGLQSVIGASISNRIRSFEDSLLIQRHFYDIAAADTTMSAIATFFLAMSLYPDVQRKAQQELDSVLGPGKLPTFADRDFLPYIEAIYREVMRWHPAIPMGLPHETTAPIIYRGYYIPEGTAIYGNIWAMNRNSSVWQNPDEFIPERHLRQDGQFDHISSILAYGFGRRICVGRWMANDTLFISIAIILATPQTDLTRLVKWPEHVRLQRQKVILNQRLKVPPSIAQFSHTLDKNTATQLFKLLNKYRPETKTEKKERLTATAEGNGKKLPSTPLFLSHVHVRAPPETSEGWVPDARLTLKCTKSLVCIV</sequence>
<keyword evidence="7 9" id="KW-0408">Iron</keyword>
<dbReference type="Gene3D" id="1.10.630.10">
    <property type="entry name" value="Cytochrome P450"/>
    <property type="match status" value="1"/>
</dbReference>
<dbReference type="EMBL" id="JAACJM010000018">
    <property type="protein sequence ID" value="KAF5367770.1"/>
    <property type="molecule type" value="Genomic_DNA"/>
</dbReference>
<keyword evidence="8" id="KW-0503">Monooxygenase</keyword>
<dbReference type="GO" id="GO:0020037">
    <property type="term" value="F:heme binding"/>
    <property type="evidence" value="ECO:0007669"/>
    <property type="project" value="InterPro"/>
</dbReference>
<evidence type="ECO:0008006" key="13">
    <source>
        <dbReference type="Google" id="ProtNLM"/>
    </source>
</evidence>
<dbReference type="GO" id="GO:0004497">
    <property type="term" value="F:monooxygenase activity"/>
    <property type="evidence" value="ECO:0007669"/>
    <property type="project" value="UniProtKB-KW"/>
</dbReference>
<dbReference type="GO" id="GO:0016705">
    <property type="term" value="F:oxidoreductase activity, acting on paired donors, with incorporation or reduction of molecular oxygen"/>
    <property type="evidence" value="ECO:0007669"/>
    <property type="project" value="InterPro"/>
</dbReference>
<evidence type="ECO:0000313" key="11">
    <source>
        <dbReference type="EMBL" id="KAF5367770.1"/>
    </source>
</evidence>
<evidence type="ECO:0000256" key="6">
    <source>
        <dbReference type="ARBA" id="ARBA00023002"/>
    </source>
</evidence>
<evidence type="ECO:0000256" key="3">
    <source>
        <dbReference type="ARBA" id="ARBA00010617"/>
    </source>
</evidence>
<dbReference type="GO" id="GO:0005506">
    <property type="term" value="F:iron ion binding"/>
    <property type="evidence" value="ECO:0007669"/>
    <property type="project" value="InterPro"/>
</dbReference>
<comment type="pathway">
    <text evidence="2">Secondary metabolite biosynthesis.</text>
</comment>
<dbReference type="InterPro" id="IPR029064">
    <property type="entry name" value="Ribosomal_eL30-like_sf"/>
</dbReference>
<comment type="cofactor">
    <cofactor evidence="1 9">
        <name>heme</name>
        <dbReference type="ChEBI" id="CHEBI:30413"/>
    </cofactor>
</comment>
<accession>A0A8H5GNA2</accession>
<name>A0A8H5GNA2_9AGAR</name>
<keyword evidence="10" id="KW-0812">Transmembrane</keyword>
<proteinExistence type="inferred from homology"/>
<dbReference type="Proteomes" id="UP000559256">
    <property type="component" value="Unassembled WGS sequence"/>
</dbReference>
<dbReference type="PRINTS" id="PR00463">
    <property type="entry name" value="EP450I"/>
</dbReference>
<dbReference type="SUPFAM" id="SSF48264">
    <property type="entry name" value="Cytochrome P450"/>
    <property type="match status" value="1"/>
</dbReference>
<dbReference type="PANTHER" id="PTHR46300:SF7">
    <property type="entry name" value="P450, PUTATIVE (EUROFUNG)-RELATED"/>
    <property type="match status" value="1"/>
</dbReference>
<evidence type="ECO:0000256" key="9">
    <source>
        <dbReference type="PIRSR" id="PIRSR602401-1"/>
    </source>
</evidence>
<dbReference type="InterPro" id="IPR036396">
    <property type="entry name" value="Cyt_P450_sf"/>
</dbReference>
<dbReference type="Gene3D" id="3.30.1330.30">
    <property type="match status" value="1"/>
</dbReference>
<dbReference type="Pfam" id="PF00067">
    <property type="entry name" value="p450"/>
    <property type="match status" value="1"/>
</dbReference>
<dbReference type="PANTHER" id="PTHR46300">
    <property type="entry name" value="P450, PUTATIVE (EUROFUNG)-RELATED-RELATED"/>
    <property type="match status" value="1"/>
</dbReference>
<keyword evidence="6" id="KW-0560">Oxidoreductase</keyword>
<comment type="caution">
    <text evidence="11">The sequence shown here is derived from an EMBL/GenBank/DDBJ whole genome shotgun (WGS) entry which is preliminary data.</text>
</comment>
<dbReference type="InterPro" id="IPR050364">
    <property type="entry name" value="Cytochrome_P450_fung"/>
</dbReference>
<dbReference type="InterPro" id="IPR002401">
    <property type="entry name" value="Cyt_P450_E_grp-I"/>
</dbReference>
<feature type="transmembrane region" description="Helical" evidence="10">
    <location>
        <begin position="12"/>
        <end position="30"/>
    </location>
</feature>
<evidence type="ECO:0000256" key="4">
    <source>
        <dbReference type="ARBA" id="ARBA00022617"/>
    </source>
</evidence>
<evidence type="ECO:0000256" key="7">
    <source>
        <dbReference type="ARBA" id="ARBA00023004"/>
    </source>
</evidence>
<feature type="binding site" description="axial binding residue" evidence="9">
    <location>
        <position position="460"/>
    </location>
    <ligand>
        <name>heme</name>
        <dbReference type="ChEBI" id="CHEBI:30413"/>
    </ligand>
    <ligandPart>
        <name>Fe</name>
        <dbReference type="ChEBI" id="CHEBI:18248"/>
    </ligandPart>
</feature>
<keyword evidence="4 9" id="KW-0349">Heme</keyword>
<dbReference type="OrthoDB" id="3934656at2759"/>
<evidence type="ECO:0000256" key="2">
    <source>
        <dbReference type="ARBA" id="ARBA00005179"/>
    </source>
</evidence>
<protein>
    <recommendedName>
        <fullName evidence="13">Cytochrome P450</fullName>
    </recommendedName>
</protein>
<evidence type="ECO:0000256" key="1">
    <source>
        <dbReference type="ARBA" id="ARBA00001971"/>
    </source>
</evidence>
<comment type="similarity">
    <text evidence="3">Belongs to the cytochrome P450 family.</text>
</comment>
<keyword evidence="12" id="KW-1185">Reference proteome</keyword>
<evidence type="ECO:0000256" key="10">
    <source>
        <dbReference type="SAM" id="Phobius"/>
    </source>
</evidence>